<dbReference type="InterPro" id="IPR016040">
    <property type="entry name" value="NAD(P)-bd_dom"/>
</dbReference>
<dbReference type="SUPFAM" id="SSF51735">
    <property type="entry name" value="NAD(P)-binding Rossmann-fold domains"/>
    <property type="match status" value="1"/>
</dbReference>
<evidence type="ECO:0000259" key="1">
    <source>
        <dbReference type="Pfam" id="PF13460"/>
    </source>
</evidence>
<evidence type="ECO:0000313" key="2">
    <source>
        <dbReference type="EMBL" id="AWG20439.1"/>
    </source>
</evidence>
<dbReference type="PANTHER" id="PTHR43355">
    <property type="entry name" value="FLAVIN REDUCTASE (NADPH)"/>
    <property type="match status" value="1"/>
</dbReference>
<dbReference type="AlphaFoldDB" id="A0A2S1L9K3"/>
<proteinExistence type="predicted"/>
<keyword evidence="3" id="KW-1185">Reference proteome</keyword>
<dbReference type="KEGG" id="ffa:FFWV33_02290"/>
<dbReference type="Gene3D" id="3.40.50.720">
    <property type="entry name" value="NAD(P)-binding Rossmann-like Domain"/>
    <property type="match status" value="1"/>
</dbReference>
<accession>A0A2S1L9K3</accession>
<dbReference type="InterPro" id="IPR036291">
    <property type="entry name" value="NAD(P)-bd_dom_sf"/>
</dbReference>
<dbReference type="RefSeq" id="WP_108739401.1">
    <property type="nucleotide sequence ID" value="NZ_CP020918.1"/>
</dbReference>
<reference evidence="2 3" key="1">
    <citation type="submission" date="2017-04" db="EMBL/GenBank/DDBJ databases">
        <title>Compelte genome sequence of WV33.</title>
        <authorList>
            <person name="Lee P.C."/>
        </authorList>
    </citation>
    <scope>NUCLEOTIDE SEQUENCE [LARGE SCALE GENOMIC DNA]</scope>
    <source>
        <strain evidence="2 3">WV33</strain>
    </source>
</reference>
<dbReference type="InterPro" id="IPR051606">
    <property type="entry name" value="Polyketide_Oxido-like"/>
</dbReference>
<dbReference type="Proteomes" id="UP000244527">
    <property type="component" value="Chromosome"/>
</dbReference>
<protein>
    <recommendedName>
        <fullName evidence="1">NAD(P)-binding domain-containing protein</fullName>
    </recommendedName>
</protein>
<feature type="domain" description="NAD(P)-binding" evidence="1">
    <location>
        <begin position="7"/>
        <end position="198"/>
    </location>
</feature>
<dbReference type="PANTHER" id="PTHR43355:SF2">
    <property type="entry name" value="FLAVIN REDUCTASE (NADPH)"/>
    <property type="match status" value="1"/>
</dbReference>
<gene>
    <name evidence="2" type="ORF">FFWV33_02290</name>
</gene>
<name>A0A2S1L9K3_9FLAO</name>
<dbReference type="Pfam" id="PF13460">
    <property type="entry name" value="NAD_binding_10"/>
    <property type="match status" value="1"/>
</dbReference>
<dbReference type="GO" id="GO:0016646">
    <property type="term" value="F:oxidoreductase activity, acting on the CH-NH group of donors, NAD or NADP as acceptor"/>
    <property type="evidence" value="ECO:0007669"/>
    <property type="project" value="TreeGrafter"/>
</dbReference>
<evidence type="ECO:0000313" key="3">
    <source>
        <dbReference type="Proteomes" id="UP000244527"/>
    </source>
</evidence>
<organism evidence="2 3">
    <name type="scientific">Flavobacterium faecale</name>
    <dbReference type="NCBI Taxonomy" id="1355330"/>
    <lineage>
        <taxon>Bacteria</taxon>
        <taxon>Pseudomonadati</taxon>
        <taxon>Bacteroidota</taxon>
        <taxon>Flavobacteriia</taxon>
        <taxon>Flavobacteriales</taxon>
        <taxon>Flavobacteriaceae</taxon>
        <taxon>Flavobacterium</taxon>
    </lineage>
</organism>
<sequence>MKISILGAGGNIGQRITREAALRKHELHLITSKPISFFGLENTPTTTVDVFDTEALANALKGSDLVISAYAPPLDNPAKLSAASESILAAAKKNAQRLIVVGGAGSLLIGKNELLVDSPNFPEAYKAFAVAHKDALHNIYRKSEGVNWTNVSPAAYIFEGEKTGQFRIGQDNLITNEKGESSISMEDFAVAILDEVDNKQFSNQRFTVGY</sequence>
<dbReference type="OrthoDB" id="9774199at2"/>
<dbReference type="EMBL" id="CP020918">
    <property type="protein sequence ID" value="AWG20439.1"/>
    <property type="molecule type" value="Genomic_DNA"/>
</dbReference>